<keyword evidence="3" id="KW-0648">Protein biosynthesis</keyword>
<evidence type="ECO:0000259" key="5">
    <source>
        <dbReference type="Pfam" id="PF00707"/>
    </source>
</evidence>
<dbReference type="GO" id="GO:0016020">
    <property type="term" value="C:membrane"/>
    <property type="evidence" value="ECO:0007669"/>
    <property type="project" value="TreeGrafter"/>
</dbReference>
<evidence type="ECO:0000259" key="6">
    <source>
        <dbReference type="Pfam" id="PF05198"/>
    </source>
</evidence>
<accession>A0A2M7B8M9</accession>
<dbReference type="EMBL" id="PEVG01000027">
    <property type="protein sequence ID" value="PIU99477.1"/>
    <property type="molecule type" value="Genomic_DNA"/>
</dbReference>
<feature type="domain" description="Translation initiation factor 3 N-terminal" evidence="6">
    <location>
        <begin position="7"/>
        <end position="76"/>
    </location>
</feature>
<dbReference type="InterPro" id="IPR019814">
    <property type="entry name" value="Translation_initiation_fac_3_N"/>
</dbReference>
<evidence type="ECO:0000313" key="7">
    <source>
        <dbReference type="EMBL" id="PIU99477.1"/>
    </source>
</evidence>
<dbReference type="InterPro" id="IPR019815">
    <property type="entry name" value="Translation_initiation_fac_3_C"/>
</dbReference>
<comment type="caution">
    <text evidence="7">The sequence shown here is derived from an EMBL/GenBank/DDBJ whole genome shotgun (WGS) entry which is preliminary data.</text>
</comment>
<dbReference type="SUPFAM" id="SSF54364">
    <property type="entry name" value="Translation initiation factor IF3, N-terminal domain"/>
    <property type="match status" value="1"/>
</dbReference>
<dbReference type="Proteomes" id="UP000228561">
    <property type="component" value="Unassembled WGS sequence"/>
</dbReference>
<dbReference type="FunFam" id="3.10.20.80:FF:000001">
    <property type="entry name" value="Translation initiation factor IF-3"/>
    <property type="match status" value="1"/>
</dbReference>
<feature type="domain" description="Translation initiation factor 3 C-terminal" evidence="5">
    <location>
        <begin position="83"/>
        <end position="154"/>
    </location>
</feature>
<dbReference type="Gene3D" id="3.30.110.10">
    <property type="entry name" value="Translation initiation factor 3 (IF-3), C-terminal domain"/>
    <property type="match status" value="1"/>
</dbReference>
<protein>
    <recommendedName>
        <fullName evidence="4">Translation initiation factor IF-3</fullName>
    </recommendedName>
</protein>
<dbReference type="InterPro" id="IPR036788">
    <property type="entry name" value="T_IF-3_C_sf"/>
</dbReference>
<comment type="similarity">
    <text evidence="1">Belongs to the IF-3 family.</text>
</comment>
<dbReference type="SUPFAM" id="SSF55200">
    <property type="entry name" value="Translation initiation factor IF3, C-terminal domain"/>
    <property type="match status" value="1"/>
</dbReference>
<dbReference type="InterPro" id="IPR001288">
    <property type="entry name" value="Translation_initiation_fac_3"/>
</dbReference>
<gene>
    <name evidence="7" type="ORF">COS58_02170</name>
</gene>
<evidence type="ECO:0000313" key="8">
    <source>
        <dbReference type="Proteomes" id="UP000228561"/>
    </source>
</evidence>
<dbReference type="PANTHER" id="PTHR10938:SF0">
    <property type="entry name" value="TRANSLATION INITIATION FACTOR IF-3, MITOCHONDRIAL"/>
    <property type="match status" value="1"/>
</dbReference>
<proteinExistence type="inferred from homology"/>
<sequence>MIKRTRINNQINASPLRVIDDNGNNLGILEIAAALQMAKDKGLDLIEISPTANPPIAKIMDYGKYQYKEKKKMQEASKKSREVETKIIRTKIGTSQHDLEVKAKQASEFLKEGHRVKVELLLRGQAKYLDKNFLKERIERILPLITENCKIVDGPKSGPTGIGIIIEKIK</sequence>
<dbReference type="Gene3D" id="3.10.20.80">
    <property type="entry name" value="Translation initiation factor 3 (IF-3), N-terminal domain"/>
    <property type="match status" value="1"/>
</dbReference>
<evidence type="ECO:0000256" key="1">
    <source>
        <dbReference type="ARBA" id="ARBA00005439"/>
    </source>
</evidence>
<dbReference type="InterPro" id="IPR036787">
    <property type="entry name" value="T_IF-3_N_sf"/>
</dbReference>
<dbReference type="GO" id="GO:0005829">
    <property type="term" value="C:cytosol"/>
    <property type="evidence" value="ECO:0007669"/>
    <property type="project" value="TreeGrafter"/>
</dbReference>
<dbReference type="GO" id="GO:0043022">
    <property type="term" value="F:ribosome binding"/>
    <property type="evidence" value="ECO:0007669"/>
    <property type="project" value="TreeGrafter"/>
</dbReference>
<dbReference type="NCBIfam" id="TIGR00168">
    <property type="entry name" value="infC"/>
    <property type="match status" value="1"/>
</dbReference>
<keyword evidence="2 7" id="KW-0396">Initiation factor</keyword>
<reference evidence="8" key="1">
    <citation type="submission" date="2017-09" db="EMBL/GenBank/DDBJ databases">
        <title>Depth-based differentiation of microbial function through sediment-hosted aquifers and enrichment of novel symbionts in the deep terrestrial subsurface.</title>
        <authorList>
            <person name="Probst A.J."/>
            <person name="Ladd B."/>
            <person name="Jarett J.K."/>
            <person name="Geller-Mcgrath D.E."/>
            <person name="Sieber C.M.K."/>
            <person name="Emerson J.B."/>
            <person name="Anantharaman K."/>
            <person name="Thomas B.C."/>
            <person name="Malmstrom R."/>
            <person name="Stieglmeier M."/>
            <person name="Klingl A."/>
            <person name="Woyke T."/>
            <person name="Ryan C.M."/>
            <person name="Banfield J.F."/>
        </authorList>
    </citation>
    <scope>NUCLEOTIDE SEQUENCE [LARGE SCALE GENOMIC DNA]</scope>
</reference>
<evidence type="ECO:0000256" key="4">
    <source>
        <dbReference type="NCBIfam" id="TIGR00168"/>
    </source>
</evidence>
<dbReference type="PANTHER" id="PTHR10938">
    <property type="entry name" value="TRANSLATION INITIATION FACTOR IF-3"/>
    <property type="match status" value="1"/>
</dbReference>
<dbReference type="Pfam" id="PF00707">
    <property type="entry name" value="IF3_C"/>
    <property type="match status" value="1"/>
</dbReference>
<evidence type="ECO:0000256" key="2">
    <source>
        <dbReference type="ARBA" id="ARBA00022540"/>
    </source>
</evidence>
<dbReference type="Pfam" id="PF05198">
    <property type="entry name" value="IF3_N"/>
    <property type="match status" value="1"/>
</dbReference>
<dbReference type="AlphaFoldDB" id="A0A2M7B8M9"/>
<organism evidence="7 8">
    <name type="scientific">Candidatus Tagabacteria bacterium CG03_land_8_20_14_0_80_41_22</name>
    <dbReference type="NCBI Taxonomy" id="1975020"/>
    <lineage>
        <taxon>Bacteria</taxon>
        <taxon>Candidatus Tagaibacteriota</taxon>
    </lineage>
</organism>
<name>A0A2M7B8M9_9BACT</name>
<evidence type="ECO:0000256" key="3">
    <source>
        <dbReference type="ARBA" id="ARBA00022917"/>
    </source>
</evidence>
<dbReference type="GO" id="GO:0003743">
    <property type="term" value="F:translation initiation factor activity"/>
    <property type="evidence" value="ECO:0007669"/>
    <property type="project" value="UniProtKB-UniRule"/>
</dbReference>
<dbReference type="GO" id="GO:0032790">
    <property type="term" value="P:ribosome disassembly"/>
    <property type="evidence" value="ECO:0007669"/>
    <property type="project" value="TreeGrafter"/>
</dbReference>